<dbReference type="EMBL" id="REGN01001453">
    <property type="protein sequence ID" value="RNA34557.1"/>
    <property type="molecule type" value="Genomic_DNA"/>
</dbReference>
<feature type="non-terminal residue" evidence="1">
    <location>
        <position position="1"/>
    </location>
</feature>
<proteinExistence type="predicted"/>
<name>A0A3M7SFZ8_BRAPC</name>
<evidence type="ECO:0000313" key="1">
    <source>
        <dbReference type="EMBL" id="RNA34557.1"/>
    </source>
</evidence>
<organism evidence="1 2">
    <name type="scientific">Brachionus plicatilis</name>
    <name type="common">Marine rotifer</name>
    <name type="synonym">Brachionus muelleri</name>
    <dbReference type="NCBI Taxonomy" id="10195"/>
    <lineage>
        <taxon>Eukaryota</taxon>
        <taxon>Metazoa</taxon>
        <taxon>Spiralia</taxon>
        <taxon>Gnathifera</taxon>
        <taxon>Rotifera</taxon>
        <taxon>Eurotatoria</taxon>
        <taxon>Monogononta</taxon>
        <taxon>Pseudotrocha</taxon>
        <taxon>Ploima</taxon>
        <taxon>Brachionidae</taxon>
        <taxon>Brachionus</taxon>
    </lineage>
</organism>
<keyword evidence="2" id="KW-1185">Reference proteome</keyword>
<evidence type="ECO:0000313" key="2">
    <source>
        <dbReference type="Proteomes" id="UP000276133"/>
    </source>
</evidence>
<comment type="caution">
    <text evidence="1">The sequence shown here is derived from an EMBL/GenBank/DDBJ whole genome shotgun (WGS) entry which is preliminary data.</text>
</comment>
<dbReference type="AlphaFoldDB" id="A0A3M7SFZ8"/>
<dbReference type="Proteomes" id="UP000276133">
    <property type="component" value="Unassembled WGS sequence"/>
</dbReference>
<gene>
    <name evidence="1" type="ORF">BpHYR1_021608</name>
</gene>
<reference evidence="1 2" key="1">
    <citation type="journal article" date="2018" name="Sci. Rep.">
        <title>Genomic signatures of local adaptation to the degree of environmental predictability in rotifers.</title>
        <authorList>
            <person name="Franch-Gras L."/>
            <person name="Hahn C."/>
            <person name="Garcia-Roger E.M."/>
            <person name="Carmona M.J."/>
            <person name="Serra M."/>
            <person name="Gomez A."/>
        </authorList>
    </citation>
    <scope>NUCLEOTIDE SEQUENCE [LARGE SCALE GENOMIC DNA]</scope>
    <source>
        <strain evidence="1">HYR1</strain>
    </source>
</reference>
<sequence>RANHLFVKFIESKSKQEFIAKEIHAYVQTVSHSDPKRFKSD</sequence>
<accession>A0A3M7SFZ8</accession>
<protein>
    <submittedName>
        <fullName evidence="1">Uncharacterized protein</fullName>
    </submittedName>
</protein>